<gene>
    <name evidence="2" type="ORF">HMPREF9004_0676</name>
</gene>
<evidence type="ECO:0000256" key="1">
    <source>
        <dbReference type="SAM" id="MobiDB-lite"/>
    </source>
</evidence>
<sequence length="44" mass="4428">MLAQVGLDLGKADGHGRGRAENAQGCAEEEGGGCECVALDDPVQ</sequence>
<dbReference type="STRING" id="888050.HMPREF9004_0676"/>
<feature type="region of interest" description="Disordered" evidence="1">
    <location>
        <begin position="1"/>
        <end position="20"/>
    </location>
</feature>
<reference evidence="2 3" key="1">
    <citation type="submission" date="2013-03" db="EMBL/GenBank/DDBJ databases">
        <title>Reference genome for the Human Microbiome Project.</title>
        <authorList>
            <person name="Aqrawi P."/>
            <person name="Ayvaz T."/>
            <person name="Bess C."/>
            <person name="Blankenburg K."/>
            <person name="Coyle M."/>
            <person name="Deng J."/>
            <person name="Forbes L."/>
            <person name="Fowler G."/>
            <person name="Francisco L."/>
            <person name="Fu Q."/>
            <person name="Gibbs R."/>
            <person name="Gross S."/>
            <person name="Gubbala S."/>
            <person name="Hale W."/>
            <person name="Hemphill L."/>
            <person name="Highlander S."/>
            <person name="Hirani K."/>
            <person name="Jackson L."/>
            <person name="Jakkamsetti A."/>
            <person name="Javaid M."/>
            <person name="Jayaseelan J.C."/>
            <person name="Jiang H."/>
            <person name="Joshi V."/>
            <person name="Korchina V."/>
            <person name="Kovar C."/>
            <person name="Lara F."/>
            <person name="Lee S."/>
            <person name="Liu Y."/>
            <person name="Mata R."/>
            <person name="Mathew T."/>
            <person name="Munidasa M."/>
            <person name="Muzny D."/>
            <person name="Nazareth L."/>
            <person name="Ngo R."/>
            <person name="Nguyen L."/>
            <person name="Nguyen N."/>
            <person name="Okwuonu G."/>
            <person name="Ongeri F."/>
            <person name="Palculict T."/>
            <person name="Patil S."/>
            <person name="Petrosino J."/>
            <person name="Pham C."/>
            <person name="Pham P."/>
            <person name="Pu L.-L."/>
            <person name="Qin X."/>
            <person name="Qu J."/>
            <person name="Reid J."/>
            <person name="Ross M."/>
            <person name="Ruth R."/>
            <person name="Saada N."/>
            <person name="San Lucas F."/>
            <person name="Santibanez J."/>
            <person name="Shang Y."/>
            <person name="Simmons D."/>
            <person name="Song X.-Z."/>
            <person name="Tang L.-Y."/>
            <person name="Thornton R."/>
            <person name="Warren J."/>
            <person name="Weissenberger G."/>
            <person name="Wilczek-Boney K."/>
            <person name="Worley K."/>
            <person name="Youmans B."/>
            <person name="Zhang J."/>
            <person name="Zhang L."/>
            <person name="Zhao Z."/>
            <person name="Zhou C."/>
            <person name="Zhu D."/>
            <person name="Zhu Y."/>
        </authorList>
    </citation>
    <scope>NUCLEOTIDE SEQUENCE [LARGE SCALE GENOMIC DNA]</scope>
    <source>
        <strain evidence="2 3">F0333</strain>
    </source>
</reference>
<keyword evidence="3" id="KW-1185">Reference proteome</keyword>
<dbReference type="EMBL" id="AQHZ01000010">
    <property type="protein sequence ID" value="ENO18627.1"/>
    <property type="molecule type" value="Genomic_DNA"/>
</dbReference>
<name>N6X5D9_9ACTO</name>
<dbReference type="HOGENOM" id="CLU_3211212_0_0_11"/>
<organism evidence="2 3">
    <name type="scientific">Schaalia cardiffensis F0333</name>
    <dbReference type="NCBI Taxonomy" id="888050"/>
    <lineage>
        <taxon>Bacteria</taxon>
        <taxon>Bacillati</taxon>
        <taxon>Actinomycetota</taxon>
        <taxon>Actinomycetes</taxon>
        <taxon>Actinomycetales</taxon>
        <taxon>Actinomycetaceae</taxon>
        <taxon>Schaalia</taxon>
    </lineage>
</organism>
<comment type="caution">
    <text evidence="2">The sequence shown here is derived from an EMBL/GenBank/DDBJ whole genome shotgun (WGS) entry which is preliminary data.</text>
</comment>
<protein>
    <submittedName>
        <fullName evidence="2">Uncharacterized protein</fullName>
    </submittedName>
</protein>
<evidence type="ECO:0000313" key="3">
    <source>
        <dbReference type="Proteomes" id="UP000013015"/>
    </source>
</evidence>
<proteinExistence type="predicted"/>
<dbReference type="AlphaFoldDB" id="N6X5D9"/>
<feature type="compositionally biased region" description="Basic and acidic residues" evidence="1">
    <location>
        <begin position="10"/>
        <end position="20"/>
    </location>
</feature>
<accession>N6X5D9</accession>
<evidence type="ECO:0000313" key="2">
    <source>
        <dbReference type="EMBL" id="ENO18627.1"/>
    </source>
</evidence>
<dbReference type="Proteomes" id="UP000013015">
    <property type="component" value="Unassembled WGS sequence"/>
</dbReference>